<sequence>MPNITFSVSEDLYKRMKKFSEIKWTTLYRQIIERYLEKLENLNVEKITELSERVIKNGFSMHNIPFDKAVEIYKKMRQLKWERTYSIQID</sequence>
<name>A0A0F9H0U5_9ZZZZ</name>
<evidence type="ECO:0000313" key="1">
    <source>
        <dbReference type="EMBL" id="KKL68932.1"/>
    </source>
</evidence>
<gene>
    <name evidence="1" type="ORF">LCGC14_2120020</name>
</gene>
<organism evidence="1">
    <name type="scientific">marine sediment metagenome</name>
    <dbReference type="NCBI Taxonomy" id="412755"/>
    <lineage>
        <taxon>unclassified sequences</taxon>
        <taxon>metagenomes</taxon>
        <taxon>ecological metagenomes</taxon>
    </lineage>
</organism>
<dbReference type="EMBL" id="LAZR01026381">
    <property type="protein sequence ID" value="KKL68932.1"/>
    <property type="molecule type" value="Genomic_DNA"/>
</dbReference>
<reference evidence="1" key="1">
    <citation type="journal article" date="2015" name="Nature">
        <title>Complex archaea that bridge the gap between prokaryotes and eukaryotes.</title>
        <authorList>
            <person name="Spang A."/>
            <person name="Saw J.H."/>
            <person name="Jorgensen S.L."/>
            <person name="Zaremba-Niedzwiedzka K."/>
            <person name="Martijn J."/>
            <person name="Lind A.E."/>
            <person name="van Eijk R."/>
            <person name="Schleper C."/>
            <person name="Guy L."/>
            <person name="Ettema T.J."/>
        </authorList>
    </citation>
    <scope>NUCLEOTIDE SEQUENCE</scope>
</reference>
<comment type="caution">
    <text evidence="1">The sequence shown here is derived from an EMBL/GenBank/DDBJ whole genome shotgun (WGS) entry which is preliminary data.</text>
</comment>
<proteinExistence type="predicted"/>
<protein>
    <submittedName>
        <fullName evidence="1">Uncharacterized protein</fullName>
    </submittedName>
</protein>
<dbReference type="AlphaFoldDB" id="A0A0F9H0U5"/>
<accession>A0A0F9H0U5</accession>